<feature type="transmembrane region" description="Helical" evidence="6">
    <location>
        <begin position="235"/>
        <end position="256"/>
    </location>
</feature>
<evidence type="ECO:0000256" key="1">
    <source>
        <dbReference type="ARBA" id="ARBA00004141"/>
    </source>
</evidence>
<keyword evidence="4 6" id="KW-1133">Transmembrane helix</keyword>
<gene>
    <name evidence="7" type="ORF">AW171_hschr251</name>
</gene>
<sequence length="286" mass="32981">MVLQLRDDGNVVSNRDVLKRIPLVHCAVLVTWLFILVKITRVYGSLYEKSALIATYCSNMLLFGLSDALAQTIACVGAREIDPVPRVINDAAQQLQRQFRTQEPEDISDDDFSVFNDYGPHDLQIEAFDSDGGLAPNTDSFGGTIRDIGFGMRFNFYRWLCFMIWGWFISNFQVPWYKLLNYIYSEDPTLIQVLKRVLTDQLLYSPLSLYGFFLYSNYIIEHGNEETFTHKIEKLYLSTLGCNYIVWPAVQFINFLVMPKRFQVPFSSSIGVLWNCFLSMRTAATR</sequence>
<dbReference type="GeneID" id="28722178"/>
<accession>A0A125RDT5</accession>
<evidence type="ECO:0000256" key="6">
    <source>
        <dbReference type="RuleBase" id="RU363053"/>
    </source>
</evidence>
<evidence type="ECO:0000313" key="7">
    <source>
        <dbReference type="EMBL" id="AMD18546.1"/>
    </source>
</evidence>
<protein>
    <submittedName>
        <fullName evidence="7">HBL356Wp</fullName>
    </submittedName>
</protein>
<dbReference type="OrthoDB" id="10267969at2759"/>
<reference evidence="7 8" key="1">
    <citation type="submission" date="2016-01" db="EMBL/GenBank/DDBJ databases">
        <title>Genome sequence of the yeast Holleya sinecauda.</title>
        <authorList>
            <person name="Dietrich F.S."/>
        </authorList>
    </citation>
    <scope>NUCLEOTIDE SEQUENCE [LARGE SCALE GENOMIC DNA]</scope>
    <source>
        <strain evidence="7 8">ATCC 58844</strain>
    </source>
</reference>
<dbReference type="PANTHER" id="PTHR11266:SF50">
    <property type="entry name" value="VACUOLAR MEMBRANE PROTEIN YOR292C"/>
    <property type="match status" value="1"/>
</dbReference>
<feature type="transmembrane region" description="Helical" evidence="6">
    <location>
        <begin position="197"/>
        <end position="215"/>
    </location>
</feature>
<evidence type="ECO:0000256" key="5">
    <source>
        <dbReference type="ARBA" id="ARBA00023136"/>
    </source>
</evidence>
<evidence type="ECO:0000256" key="2">
    <source>
        <dbReference type="ARBA" id="ARBA00006824"/>
    </source>
</evidence>
<name>A0A125RDT5_9SACH</name>
<evidence type="ECO:0000313" key="8">
    <source>
        <dbReference type="Proteomes" id="UP000243052"/>
    </source>
</evidence>
<dbReference type="AlphaFoldDB" id="A0A125RDT5"/>
<feature type="transmembrane region" description="Helical" evidence="6">
    <location>
        <begin position="20"/>
        <end position="39"/>
    </location>
</feature>
<proteinExistence type="inferred from homology"/>
<dbReference type="Pfam" id="PF04117">
    <property type="entry name" value="Mpv17_PMP22"/>
    <property type="match status" value="1"/>
</dbReference>
<evidence type="ECO:0000256" key="4">
    <source>
        <dbReference type="ARBA" id="ARBA00022989"/>
    </source>
</evidence>
<evidence type="ECO:0000256" key="3">
    <source>
        <dbReference type="ARBA" id="ARBA00022692"/>
    </source>
</evidence>
<dbReference type="PANTHER" id="PTHR11266">
    <property type="entry name" value="PEROXISOMAL MEMBRANE PROTEIN 2, PXMP2 MPV17"/>
    <property type="match status" value="1"/>
</dbReference>
<organism evidence="7 8">
    <name type="scientific">Eremothecium sinecaudum</name>
    <dbReference type="NCBI Taxonomy" id="45286"/>
    <lineage>
        <taxon>Eukaryota</taxon>
        <taxon>Fungi</taxon>
        <taxon>Dikarya</taxon>
        <taxon>Ascomycota</taxon>
        <taxon>Saccharomycotina</taxon>
        <taxon>Saccharomycetes</taxon>
        <taxon>Saccharomycetales</taxon>
        <taxon>Saccharomycetaceae</taxon>
        <taxon>Eremothecium</taxon>
    </lineage>
</organism>
<dbReference type="GO" id="GO:0005739">
    <property type="term" value="C:mitochondrion"/>
    <property type="evidence" value="ECO:0007669"/>
    <property type="project" value="TreeGrafter"/>
</dbReference>
<comment type="subcellular location">
    <subcellularLocation>
        <location evidence="1">Membrane</location>
        <topology evidence="1">Multi-pass membrane protein</topology>
    </subcellularLocation>
</comment>
<dbReference type="InterPro" id="IPR007248">
    <property type="entry name" value="Mpv17_PMP22"/>
</dbReference>
<dbReference type="RefSeq" id="XP_017985542.1">
    <property type="nucleotide sequence ID" value="XM_018130362.1"/>
</dbReference>
<feature type="transmembrane region" description="Helical" evidence="6">
    <location>
        <begin position="156"/>
        <end position="177"/>
    </location>
</feature>
<keyword evidence="3 6" id="KW-0812">Transmembrane</keyword>
<dbReference type="EMBL" id="CP014242">
    <property type="protein sequence ID" value="AMD18546.1"/>
    <property type="molecule type" value="Genomic_DNA"/>
</dbReference>
<dbReference type="GO" id="GO:0016020">
    <property type="term" value="C:membrane"/>
    <property type="evidence" value="ECO:0007669"/>
    <property type="project" value="UniProtKB-SubCell"/>
</dbReference>
<comment type="similarity">
    <text evidence="2 6">Belongs to the peroxisomal membrane protein PXMP2/4 family.</text>
</comment>
<keyword evidence="5 6" id="KW-0472">Membrane</keyword>
<dbReference type="STRING" id="45286.A0A125RDT5"/>
<dbReference type="Proteomes" id="UP000243052">
    <property type="component" value="Chromosome ii"/>
</dbReference>
<keyword evidence="8" id="KW-1185">Reference proteome</keyword>